<evidence type="ECO:0000256" key="8">
    <source>
        <dbReference type="ARBA" id="ARBA00030128"/>
    </source>
</evidence>
<sequence>MAATVRKFRPVVISGPSGTGKSTILKRLFAEFPDKFSFSVSHTTRGPRAGEVDGREYYFTSKEAFLNLVDEGGFIEYAQFGGNYYGTSTMAVKNISEKGRVCILDIEMEGVKQVKKTDLNARFLFLAPPSIEELERRLRGRGTETEDSLSKRLAQASNELEYAKQPGAHDKIVVNDDFDIAYKSVRDWIVDNGNFGATL</sequence>
<name>C5P648_COCP7</name>
<dbReference type="Pfam" id="PF00625">
    <property type="entry name" value="Guanylate_kin"/>
    <property type="match status" value="1"/>
</dbReference>
<comment type="similarity">
    <text evidence="1">Belongs to the guanylate kinase family.</text>
</comment>
<evidence type="ECO:0000313" key="10">
    <source>
        <dbReference type="EMBL" id="EER28188.1"/>
    </source>
</evidence>
<evidence type="ECO:0000256" key="7">
    <source>
        <dbReference type="ARBA" id="ARBA00022840"/>
    </source>
</evidence>
<dbReference type="HAMAP" id="MF_00328">
    <property type="entry name" value="Guanylate_kinase"/>
    <property type="match status" value="1"/>
</dbReference>
<dbReference type="InterPro" id="IPR008144">
    <property type="entry name" value="Guanylate_kin-like_dom"/>
</dbReference>
<dbReference type="Gene3D" id="3.40.50.300">
    <property type="entry name" value="P-loop containing nucleotide triphosphate hydrolases"/>
    <property type="match status" value="1"/>
</dbReference>
<dbReference type="PROSITE" id="PS50052">
    <property type="entry name" value="GUANYLATE_KINASE_2"/>
    <property type="match status" value="1"/>
</dbReference>
<dbReference type="GO" id="GO:0004385">
    <property type="term" value="F:GMP kinase activity"/>
    <property type="evidence" value="ECO:0007669"/>
    <property type="project" value="UniProtKB-EC"/>
</dbReference>
<dbReference type="AlphaFoldDB" id="C5P648"/>
<evidence type="ECO:0000256" key="4">
    <source>
        <dbReference type="ARBA" id="ARBA00022679"/>
    </source>
</evidence>
<evidence type="ECO:0000256" key="3">
    <source>
        <dbReference type="ARBA" id="ARBA00016296"/>
    </source>
</evidence>
<evidence type="ECO:0000256" key="5">
    <source>
        <dbReference type="ARBA" id="ARBA00022741"/>
    </source>
</evidence>
<dbReference type="SUPFAM" id="SSF52540">
    <property type="entry name" value="P-loop containing nucleoside triphosphate hydrolases"/>
    <property type="match status" value="1"/>
</dbReference>
<keyword evidence="6 10" id="KW-0418">Kinase</keyword>
<dbReference type="GO" id="GO:0005829">
    <property type="term" value="C:cytosol"/>
    <property type="evidence" value="ECO:0007669"/>
    <property type="project" value="TreeGrafter"/>
</dbReference>
<keyword evidence="4" id="KW-0808">Transferase</keyword>
<dbReference type="InterPro" id="IPR017665">
    <property type="entry name" value="Guanylate_kinase"/>
</dbReference>
<dbReference type="PROSITE" id="PS00856">
    <property type="entry name" value="GUANYLATE_KINASE_1"/>
    <property type="match status" value="1"/>
</dbReference>
<protein>
    <recommendedName>
        <fullName evidence="3">Guanylate kinase</fullName>
        <ecNumber evidence="2">2.7.4.8</ecNumber>
    </recommendedName>
    <alternativeName>
        <fullName evidence="8">GMP kinase</fullName>
    </alternativeName>
</protein>
<dbReference type="EMBL" id="ACFW01000025">
    <property type="protein sequence ID" value="EER28188.1"/>
    <property type="molecule type" value="Genomic_DNA"/>
</dbReference>
<dbReference type="InterPro" id="IPR008145">
    <property type="entry name" value="GK/Ca_channel_bsu"/>
</dbReference>
<reference evidence="10 11" key="1">
    <citation type="journal article" date="2009" name="Genome Res.">
        <title>Comparative genomic analyses of the human fungal pathogens Coccidioides and their relatives.</title>
        <authorList>
            <person name="Sharpton T.J."/>
            <person name="Stajich J.E."/>
            <person name="Rounsley S.D."/>
            <person name="Gardner M.J."/>
            <person name="Wortman J.R."/>
            <person name="Jordar V.S."/>
            <person name="Maiti R."/>
            <person name="Kodira C.D."/>
            <person name="Neafsey D.E."/>
            <person name="Zeng Q."/>
            <person name="Hung C.-Y."/>
            <person name="McMahan C."/>
            <person name="Muszewska A."/>
            <person name="Grynberg M."/>
            <person name="Mandel M.A."/>
            <person name="Kellner E.M."/>
            <person name="Barker B.M."/>
            <person name="Galgiani J.N."/>
            <person name="Orbach M.J."/>
            <person name="Kirkland T.N."/>
            <person name="Cole G.T."/>
            <person name="Henn M.R."/>
            <person name="Birren B.W."/>
            <person name="Taylor J.W."/>
        </authorList>
    </citation>
    <scope>NUCLEOTIDE SEQUENCE [LARGE SCALE GENOMIC DNA]</scope>
    <source>
        <strain evidence="11">C735</strain>
    </source>
</reference>
<dbReference type="KEGG" id="cpw:9695828"/>
<dbReference type="Proteomes" id="UP000009084">
    <property type="component" value="Unassembled WGS sequence"/>
</dbReference>
<dbReference type="PANTHER" id="PTHR23117:SF13">
    <property type="entry name" value="GUANYLATE KINASE"/>
    <property type="match status" value="1"/>
</dbReference>
<gene>
    <name evidence="10" type="ORF">CPC735_035240</name>
</gene>
<dbReference type="CDD" id="cd00071">
    <property type="entry name" value="GMPK"/>
    <property type="match status" value="1"/>
</dbReference>
<organism evidence="10 11">
    <name type="scientific">Coccidioides posadasii (strain C735)</name>
    <name type="common">Valley fever fungus</name>
    <dbReference type="NCBI Taxonomy" id="222929"/>
    <lineage>
        <taxon>Eukaryota</taxon>
        <taxon>Fungi</taxon>
        <taxon>Dikarya</taxon>
        <taxon>Ascomycota</taxon>
        <taxon>Pezizomycotina</taxon>
        <taxon>Eurotiomycetes</taxon>
        <taxon>Eurotiomycetidae</taxon>
        <taxon>Onygenales</taxon>
        <taxon>Onygenaceae</taxon>
        <taxon>Coccidioides</taxon>
    </lineage>
</organism>
<accession>C5P648</accession>
<evidence type="ECO:0000256" key="6">
    <source>
        <dbReference type="ARBA" id="ARBA00022777"/>
    </source>
</evidence>
<feature type="domain" description="Guanylate kinase-like" evidence="9">
    <location>
        <begin position="8"/>
        <end position="190"/>
    </location>
</feature>
<evidence type="ECO:0000256" key="1">
    <source>
        <dbReference type="ARBA" id="ARBA00005790"/>
    </source>
</evidence>
<comment type="caution">
    <text evidence="10">The sequence shown here is derived from an EMBL/GenBank/DDBJ whole genome shotgun (WGS) entry which is preliminary data.</text>
</comment>
<dbReference type="InterPro" id="IPR020590">
    <property type="entry name" value="Guanylate_kinase_CS"/>
</dbReference>
<dbReference type="GO" id="GO:0005524">
    <property type="term" value="F:ATP binding"/>
    <property type="evidence" value="ECO:0007669"/>
    <property type="project" value="UniProtKB-KW"/>
</dbReference>
<evidence type="ECO:0000313" key="11">
    <source>
        <dbReference type="Proteomes" id="UP000009084"/>
    </source>
</evidence>
<proteinExistence type="inferred from homology"/>
<dbReference type="HOGENOM" id="CLU_001715_0_3_1"/>
<evidence type="ECO:0000256" key="2">
    <source>
        <dbReference type="ARBA" id="ARBA00012961"/>
    </source>
</evidence>
<keyword evidence="7" id="KW-0067">ATP-binding</keyword>
<dbReference type="VEuPathDB" id="FungiDB:CPC735_035240"/>
<keyword evidence="5" id="KW-0547">Nucleotide-binding</keyword>
<dbReference type="PANTHER" id="PTHR23117">
    <property type="entry name" value="GUANYLATE KINASE-RELATED"/>
    <property type="match status" value="1"/>
</dbReference>
<dbReference type="InterPro" id="IPR027417">
    <property type="entry name" value="P-loop_NTPase"/>
</dbReference>
<dbReference type="SMART" id="SM00072">
    <property type="entry name" value="GuKc"/>
    <property type="match status" value="1"/>
</dbReference>
<dbReference type="OrthoDB" id="6334211at2759"/>
<evidence type="ECO:0000259" key="9">
    <source>
        <dbReference type="PROSITE" id="PS50052"/>
    </source>
</evidence>
<dbReference type="EC" id="2.7.4.8" evidence="2"/>
<dbReference type="NCBIfam" id="TIGR03263">
    <property type="entry name" value="guanyl_kin"/>
    <property type="match status" value="1"/>
</dbReference>
<dbReference type="FunFam" id="3.40.50.300:FF:000776">
    <property type="entry name" value="Guanylate kinase 2"/>
    <property type="match status" value="1"/>
</dbReference>